<organism evidence="10 11">
    <name type="scientific">Marinibaculum pumilum</name>
    <dbReference type="NCBI Taxonomy" id="1766165"/>
    <lineage>
        <taxon>Bacteria</taxon>
        <taxon>Pseudomonadati</taxon>
        <taxon>Pseudomonadota</taxon>
        <taxon>Alphaproteobacteria</taxon>
        <taxon>Rhodospirillales</taxon>
        <taxon>Rhodospirillaceae</taxon>
        <taxon>Marinibaculum</taxon>
    </lineage>
</organism>
<keyword evidence="3" id="KW-0597">Phosphoprotein</keyword>
<dbReference type="RefSeq" id="WP_379904878.1">
    <property type="nucleotide sequence ID" value="NZ_JBHRTR010000036.1"/>
</dbReference>
<evidence type="ECO:0000256" key="1">
    <source>
        <dbReference type="ARBA" id="ARBA00000085"/>
    </source>
</evidence>
<evidence type="ECO:0000313" key="10">
    <source>
        <dbReference type="EMBL" id="MFC3230066.1"/>
    </source>
</evidence>
<dbReference type="InterPro" id="IPR036097">
    <property type="entry name" value="HisK_dim/P_sf"/>
</dbReference>
<dbReference type="InterPro" id="IPR003594">
    <property type="entry name" value="HATPase_dom"/>
</dbReference>
<dbReference type="CDD" id="cd00082">
    <property type="entry name" value="HisKA"/>
    <property type="match status" value="1"/>
</dbReference>
<feature type="region of interest" description="Disordered" evidence="7">
    <location>
        <begin position="255"/>
        <end position="276"/>
    </location>
</feature>
<dbReference type="SUPFAM" id="SSF47384">
    <property type="entry name" value="Homodimeric domain of signal transducing histidine kinase"/>
    <property type="match status" value="1"/>
</dbReference>
<feature type="region of interest" description="Disordered" evidence="7">
    <location>
        <begin position="1"/>
        <end position="25"/>
    </location>
</feature>
<evidence type="ECO:0000256" key="4">
    <source>
        <dbReference type="ARBA" id="ARBA00022679"/>
    </source>
</evidence>
<dbReference type="Pfam" id="PF00512">
    <property type="entry name" value="HisKA"/>
    <property type="match status" value="1"/>
</dbReference>
<comment type="catalytic activity">
    <reaction evidence="1">
        <text>ATP + protein L-histidine = ADP + protein N-phospho-L-histidine.</text>
        <dbReference type="EC" id="2.7.13.3"/>
    </reaction>
</comment>
<keyword evidence="6" id="KW-0902">Two-component regulatory system</keyword>
<keyword evidence="8" id="KW-1133">Transmembrane helix</keyword>
<dbReference type="Pfam" id="PF02518">
    <property type="entry name" value="HATPase_c"/>
    <property type="match status" value="1"/>
</dbReference>
<evidence type="ECO:0000256" key="5">
    <source>
        <dbReference type="ARBA" id="ARBA00022777"/>
    </source>
</evidence>
<dbReference type="SUPFAM" id="SSF55874">
    <property type="entry name" value="ATPase domain of HSP90 chaperone/DNA topoisomerase II/histidine kinase"/>
    <property type="match status" value="1"/>
</dbReference>
<dbReference type="Gene3D" id="3.30.565.10">
    <property type="entry name" value="Histidine kinase-like ATPase, C-terminal domain"/>
    <property type="match status" value="1"/>
</dbReference>
<keyword evidence="8" id="KW-0472">Membrane</keyword>
<dbReference type="Gene3D" id="1.10.287.130">
    <property type="match status" value="1"/>
</dbReference>
<sequence>MTEARPGGGGTAEMPQGKRQAGAAQPRRHGVGAVALLLALLCIVAGVPLLIQAIWTDALIRERAGDQMADDTAALAGRIATRLELFGVHVAGVVHAADTQLRAGGGTAAAAAERPAVAVDEALHPLLGSSGIRHVVLMSPDGRIGPCLAPPGATCPASMAWIHEQPDLAERAFQPGSVLFASVARDEAGAPGILLVQPPPRAGGDANATFAWISADQIAAIAEAGGRPQAAFVAVHGPQGRLLYHEDPKLRLTRRTPAGEMPRTQPDPATTTFTDPADGRTYPASHAMVAGLDWTVTAYRRDQGLADMVGRVWTVAAILLGLVAAVAVAVSALAQRTLARLVRQIGGALAAVRQSSSKTDSDPGDGPDPAETAERLAAAAARHPLREVRQLGIATGQMALAVQQRQARDAETVRAARLSNEKRSAFIANISHQLRTPLNSIIGFSEMMTDQLFGPLGHAKYLEYALSVHNSGEYLMRILNDLRDLSRAEIGVLDLEETTLDVGRLLRSSVSIVSREAKVHNVTLSMMTDDDMPVVRGDEQRLQQALINLMNHAVQSSPTDGQVEIAAVIARNGELHVRIHDDGPPIPERDVAKLLTPFDEVQRSYDRRFEGTGLGLPLARTMLDLHGGRLDIRSAANEGNTLTAILPASRVLRQTAA</sequence>
<proteinExistence type="predicted"/>
<dbReference type="PANTHER" id="PTHR43711">
    <property type="entry name" value="TWO-COMPONENT HISTIDINE KINASE"/>
    <property type="match status" value="1"/>
</dbReference>
<dbReference type="InterPro" id="IPR004358">
    <property type="entry name" value="Sig_transdc_His_kin-like_C"/>
</dbReference>
<keyword evidence="11" id="KW-1185">Reference proteome</keyword>
<dbReference type="SMART" id="SM00388">
    <property type="entry name" value="HisKA"/>
    <property type="match status" value="1"/>
</dbReference>
<evidence type="ECO:0000256" key="3">
    <source>
        <dbReference type="ARBA" id="ARBA00022553"/>
    </source>
</evidence>
<dbReference type="SMART" id="SM00387">
    <property type="entry name" value="HATPase_c"/>
    <property type="match status" value="1"/>
</dbReference>
<dbReference type="InterPro" id="IPR005467">
    <property type="entry name" value="His_kinase_dom"/>
</dbReference>
<name>A0ABV7L5X6_9PROT</name>
<reference evidence="11" key="1">
    <citation type="journal article" date="2019" name="Int. J. Syst. Evol. Microbiol.">
        <title>The Global Catalogue of Microorganisms (GCM) 10K type strain sequencing project: providing services to taxonomists for standard genome sequencing and annotation.</title>
        <authorList>
            <consortium name="The Broad Institute Genomics Platform"/>
            <consortium name="The Broad Institute Genome Sequencing Center for Infectious Disease"/>
            <person name="Wu L."/>
            <person name="Ma J."/>
        </authorList>
    </citation>
    <scope>NUCLEOTIDE SEQUENCE [LARGE SCALE GENOMIC DNA]</scope>
    <source>
        <strain evidence="11">KCTC 42964</strain>
    </source>
</reference>
<protein>
    <recommendedName>
        <fullName evidence="2">histidine kinase</fullName>
        <ecNumber evidence="2">2.7.13.3</ecNumber>
    </recommendedName>
</protein>
<keyword evidence="4" id="KW-0808">Transferase</keyword>
<dbReference type="Proteomes" id="UP001595528">
    <property type="component" value="Unassembled WGS sequence"/>
</dbReference>
<evidence type="ECO:0000256" key="2">
    <source>
        <dbReference type="ARBA" id="ARBA00012438"/>
    </source>
</evidence>
<keyword evidence="5 10" id="KW-0418">Kinase</keyword>
<dbReference type="EC" id="2.7.13.3" evidence="2"/>
<dbReference type="CDD" id="cd00075">
    <property type="entry name" value="HATPase"/>
    <property type="match status" value="1"/>
</dbReference>
<dbReference type="GO" id="GO:0016301">
    <property type="term" value="F:kinase activity"/>
    <property type="evidence" value="ECO:0007669"/>
    <property type="project" value="UniProtKB-KW"/>
</dbReference>
<keyword evidence="8" id="KW-0812">Transmembrane</keyword>
<evidence type="ECO:0000256" key="6">
    <source>
        <dbReference type="ARBA" id="ARBA00023012"/>
    </source>
</evidence>
<dbReference type="InterPro" id="IPR050736">
    <property type="entry name" value="Sensor_HK_Regulatory"/>
</dbReference>
<dbReference type="InterPro" id="IPR036890">
    <property type="entry name" value="HATPase_C_sf"/>
</dbReference>
<dbReference type="PRINTS" id="PR00344">
    <property type="entry name" value="BCTRLSENSOR"/>
</dbReference>
<feature type="compositionally biased region" description="Gly residues" evidence="7">
    <location>
        <begin position="1"/>
        <end position="11"/>
    </location>
</feature>
<dbReference type="PROSITE" id="PS50109">
    <property type="entry name" value="HIS_KIN"/>
    <property type="match status" value="1"/>
</dbReference>
<feature type="region of interest" description="Disordered" evidence="7">
    <location>
        <begin position="352"/>
        <end position="371"/>
    </location>
</feature>
<accession>A0ABV7L5X6</accession>
<comment type="caution">
    <text evidence="10">The sequence shown here is derived from an EMBL/GenBank/DDBJ whole genome shotgun (WGS) entry which is preliminary data.</text>
</comment>
<evidence type="ECO:0000256" key="7">
    <source>
        <dbReference type="SAM" id="MobiDB-lite"/>
    </source>
</evidence>
<gene>
    <name evidence="10" type="ORF">ACFOGJ_22640</name>
</gene>
<evidence type="ECO:0000256" key="8">
    <source>
        <dbReference type="SAM" id="Phobius"/>
    </source>
</evidence>
<feature type="compositionally biased region" description="Low complexity" evidence="7">
    <location>
        <begin position="264"/>
        <end position="276"/>
    </location>
</feature>
<evidence type="ECO:0000259" key="9">
    <source>
        <dbReference type="PROSITE" id="PS50109"/>
    </source>
</evidence>
<evidence type="ECO:0000313" key="11">
    <source>
        <dbReference type="Proteomes" id="UP001595528"/>
    </source>
</evidence>
<dbReference type="PANTHER" id="PTHR43711:SF1">
    <property type="entry name" value="HISTIDINE KINASE 1"/>
    <property type="match status" value="1"/>
</dbReference>
<dbReference type="EMBL" id="JBHRTR010000036">
    <property type="protein sequence ID" value="MFC3230066.1"/>
    <property type="molecule type" value="Genomic_DNA"/>
</dbReference>
<feature type="transmembrane region" description="Helical" evidence="8">
    <location>
        <begin position="34"/>
        <end position="55"/>
    </location>
</feature>
<dbReference type="InterPro" id="IPR003661">
    <property type="entry name" value="HisK_dim/P_dom"/>
</dbReference>
<feature type="transmembrane region" description="Helical" evidence="8">
    <location>
        <begin position="312"/>
        <end position="334"/>
    </location>
</feature>
<feature type="domain" description="Histidine kinase" evidence="9">
    <location>
        <begin position="429"/>
        <end position="650"/>
    </location>
</feature>